<gene>
    <name evidence="3" type="ORF">TPAR_02792</name>
</gene>
<feature type="compositionally biased region" description="Low complexity" evidence="1">
    <location>
        <begin position="115"/>
        <end position="146"/>
    </location>
</feature>
<feature type="signal peptide" evidence="2">
    <location>
        <begin position="1"/>
        <end position="16"/>
    </location>
</feature>
<name>A0A2S4L3J2_9HYPO</name>
<evidence type="ECO:0000313" key="3">
    <source>
        <dbReference type="EMBL" id="POR37010.1"/>
    </source>
</evidence>
<dbReference type="EMBL" id="PKSG01000281">
    <property type="protein sequence ID" value="POR37010.1"/>
    <property type="molecule type" value="Genomic_DNA"/>
</dbReference>
<organism evidence="3 4">
    <name type="scientific">Tolypocladium paradoxum</name>
    <dbReference type="NCBI Taxonomy" id="94208"/>
    <lineage>
        <taxon>Eukaryota</taxon>
        <taxon>Fungi</taxon>
        <taxon>Dikarya</taxon>
        <taxon>Ascomycota</taxon>
        <taxon>Pezizomycotina</taxon>
        <taxon>Sordariomycetes</taxon>
        <taxon>Hypocreomycetidae</taxon>
        <taxon>Hypocreales</taxon>
        <taxon>Ophiocordycipitaceae</taxon>
        <taxon>Tolypocladium</taxon>
    </lineage>
</organism>
<evidence type="ECO:0000313" key="4">
    <source>
        <dbReference type="Proteomes" id="UP000237481"/>
    </source>
</evidence>
<feature type="chain" id="PRO_5015752130" evidence="2">
    <location>
        <begin position="17"/>
        <end position="251"/>
    </location>
</feature>
<keyword evidence="4" id="KW-1185">Reference proteome</keyword>
<dbReference type="OrthoDB" id="5152093at2759"/>
<dbReference type="AlphaFoldDB" id="A0A2S4L3J2"/>
<comment type="caution">
    <text evidence="3">The sequence shown here is derived from an EMBL/GenBank/DDBJ whole genome shotgun (WGS) entry which is preliminary data.</text>
</comment>
<feature type="region of interest" description="Disordered" evidence="1">
    <location>
        <begin position="104"/>
        <end position="146"/>
    </location>
</feature>
<dbReference type="Proteomes" id="UP000237481">
    <property type="component" value="Unassembled WGS sequence"/>
</dbReference>
<accession>A0A2S4L3J2</accession>
<protein>
    <submittedName>
        <fullName evidence="3">GPI anchored serine-threonine rich protein</fullName>
    </submittedName>
</protein>
<evidence type="ECO:0000256" key="2">
    <source>
        <dbReference type="SAM" id="SignalP"/>
    </source>
</evidence>
<reference evidence="3 4" key="1">
    <citation type="submission" date="2018-01" db="EMBL/GenBank/DDBJ databases">
        <title>Harnessing the power of phylogenomics to disentangle the directionality and signatures of interkingdom host jumping in the parasitic fungal genus Tolypocladium.</title>
        <authorList>
            <person name="Quandt C.A."/>
            <person name="Patterson W."/>
            <person name="Spatafora J.W."/>
        </authorList>
    </citation>
    <scope>NUCLEOTIDE SEQUENCE [LARGE SCALE GENOMIC DNA]</scope>
    <source>
        <strain evidence="3 4">NRBC 100945</strain>
    </source>
</reference>
<proteinExistence type="predicted"/>
<feature type="compositionally biased region" description="Polar residues" evidence="1">
    <location>
        <begin position="104"/>
        <end position="114"/>
    </location>
</feature>
<evidence type="ECO:0000256" key="1">
    <source>
        <dbReference type="SAM" id="MobiDB-lite"/>
    </source>
</evidence>
<sequence>MKTIAILGLSITGVLANWMPSTLSTRDVVKIPCNELGEKTCGDGCIPLSYTCCPDQAGGCPATAQCQLAENDKYGCCPLGKTCGGPGGASTDINTRTSTILIPGDTSTVTIPQGPTSTTQPTSTSKPTSASNPTSTSKAPSSSTTTYSATLPITTVSSRAPCQILNSTTYYCATLPITTVSSRAPCQVVNSTTYCATLPITTGSSRAPSLVPNATVTTQRPPVITAGAATHGLSASGLLGALLAGALAFLF</sequence>
<keyword evidence="2" id="KW-0732">Signal</keyword>
<dbReference type="STRING" id="94208.A0A2S4L3J2"/>